<dbReference type="InterPro" id="IPR008979">
    <property type="entry name" value="Galactose-bd-like_sf"/>
</dbReference>
<evidence type="ECO:0000256" key="1">
    <source>
        <dbReference type="ARBA" id="ARBA00022801"/>
    </source>
</evidence>
<evidence type="ECO:0000313" key="3">
    <source>
        <dbReference type="EMBL" id="ETS74386.1"/>
    </source>
</evidence>
<dbReference type="OMA" id="YPCPVPV"/>
<dbReference type="PANTHER" id="PTHR43056">
    <property type="entry name" value="PEPTIDASE S9 PROLYL OLIGOPEPTIDASE"/>
    <property type="match status" value="1"/>
</dbReference>
<dbReference type="Proteomes" id="UP000030651">
    <property type="component" value="Unassembled WGS sequence"/>
</dbReference>
<dbReference type="eggNOG" id="ENOG502QTIK">
    <property type="taxonomic scope" value="Eukaryota"/>
</dbReference>
<name>W3WNJ3_PESFW</name>
<dbReference type="InterPro" id="IPR029058">
    <property type="entry name" value="AB_hydrolase_fold"/>
</dbReference>
<dbReference type="InParanoid" id="W3WNJ3"/>
<dbReference type="SUPFAM" id="SSF53474">
    <property type="entry name" value="alpha/beta-Hydrolases"/>
    <property type="match status" value="1"/>
</dbReference>
<dbReference type="SMART" id="SM00939">
    <property type="entry name" value="PepX_C"/>
    <property type="match status" value="1"/>
</dbReference>
<feature type="domain" description="Xaa-Pro dipeptidyl-peptidase C-terminal" evidence="2">
    <location>
        <begin position="330"/>
        <end position="586"/>
    </location>
</feature>
<dbReference type="InterPro" id="IPR000383">
    <property type="entry name" value="Xaa-Pro-like_dom"/>
</dbReference>
<reference evidence="4" key="1">
    <citation type="journal article" date="2015" name="BMC Genomics">
        <title>Genomic and transcriptomic analysis of the endophytic fungus Pestalotiopsis fici reveals its lifestyle and high potential for synthesis of natural products.</title>
        <authorList>
            <person name="Wang X."/>
            <person name="Zhang X."/>
            <person name="Liu L."/>
            <person name="Xiang M."/>
            <person name="Wang W."/>
            <person name="Sun X."/>
            <person name="Che Y."/>
            <person name="Guo L."/>
            <person name="Liu G."/>
            <person name="Guo L."/>
            <person name="Wang C."/>
            <person name="Yin W.B."/>
            <person name="Stadler M."/>
            <person name="Zhang X."/>
            <person name="Liu X."/>
        </authorList>
    </citation>
    <scope>NUCLEOTIDE SEQUENCE [LARGE SCALE GENOMIC DNA]</scope>
    <source>
        <strain evidence="4">W106-1 / CGMCC3.15140</strain>
    </source>
</reference>
<dbReference type="KEGG" id="pfy:PFICI_14252"/>
<dbReference type="NCBIfam" id="TIGR00976">
    <property type="entry name" value="CocE_NonD"/>
    <property type="match status" value="1"/>
</dbReference>
<dbReference type="InterPro" id="IPR005674">
    <property type="entry name" value="CocE/Ser_esterase"/>
</dbReference>
<protein>
    <recommendedName>
        <fullName evidence="2">Xaa-Pro dipeptidyl-peptidase C-terminal domain-containing protein</fullName>
    </recommendedName>
</protein>
<dbReference type="Pfam" id="PF08530">
    <property type="entry name" value="PepX_C"/>
    <property type="match status" value="1"/>
</dbReference>
<evidence type="ECO:0000259" key="2">
    <source>
        <dbReference type="SMART" id="SM00939"/>
    </source>
</evidence>
<dbReference type="Pfam" id="PF02129">
    <property type="entry name" value="Peptidase_S15"/>
    <property type="match status" value="1"/>
</dbReference>
<dbReference type="InterPro" id="IPR013736">
    <property type="entry name" value="Xaa-Pro_dipept_C"/>
</dbReference>
<accession>W3WNJ3</accession>
<keyword evidence="4" id="KW-1185">Reference proteome</keyword>
<dbReference type="RefSeq" id="XP_007841024.1">
    <property type="nucleotide sequence ID" value="XM_007842833.1"/>
</dbReference>
<dbReference type="GeneID" id="19279265"/>
<dbReference type="OrthoDB" id="2578740at2759"/>
<dbReference type="Gene3D" id="3.40.50.1820">
    <property type="entry name" value="alpha/beta hydrolase"/>
    <property type="match status" value="1"/>
</dbReference>
<dbReference type="EMBL" id="KI912120">
    <property type="protein sequence ID" value="ETS74386.1"/>
    <property type="molecule type" value="Genomic_DNA"/>
</dbReference>
<dbReference type="Gene3D" id="1.10.3020.20">
    <property type="match status" value="1"/>
</dbReference>
<gene>
    <name evidence="3" type="ORF">PFICI_14252</name>
</gene>
<dbReference type="Gene3D" id="2.60.120.260">
    <property type="entry name" value="Galactose-binding domain-like"/>
    <property type="match status" value="1"/>
</dbReference>
<organism evidence="3 4">
    <name type="scientific">Pestalotiopsis fici (strain W106-1 / CGMCC3.15140)</name>
    <dbReference type="NCBI Taxonomy" id="1229662"/>
    <lineage>
        <taxon>Eukaryota</taxon>
        <taxon>Fungi</taxon>
        <taxon>Dikarya</taxon>
        <taxon>Ascomycota</taxon>
        <taxon>Pezizomycotina</taxon>
        <taxon>Sordariomycetes</taxon>
        <taxon>Xylariomycetidae</taxon>
        <taxon>Amphisphaeriales</taxon>
        <taxon>Sporocadaceae</taxon>
        <taxon>Pestalotiopsis</taxon>
    </lineage>
</organism>
<dbReference type="AlphaFoldDB" id="W3WNJ3"/>
<dbReference type="HOGENOM" id="CLU_015590_3_0_1"/>
<evidence type="ECO:0000313" key="4">
    <source>
        <dbReference type="Proteomes" id="UP000030651"/>
    </source>
</evidence>
<keyword evidence="1" id="KW-0378">Hydrolase</keyword>
<dbReference type="GO" id="GO:0008239">
    <property type="term" value="F:dipeptidyl-peptidase activity"/>
    <property type="evidence" value="ECO:0007669"/>
    <property type="project" value="InterPro"/>
</dbReference>
<dbReference type="InterPro" id="IPR050585">
    <property type="entry name" value="Xaa-Pro_dipeptidyl-ppase/CocE"/>
</dbReference>
<proteinExistence type="predicted"/>
<sequence length="594" mass="67638">MSVPKDLQFPDLKFVKLSPPAVHPLFRYNGFRPERTVLAKGHMRAPGRKAFPINVIYDRDVTITLSDGTRIYADVFRPANDSSRVPALIPWSAYGKTGTGPQQYDTMGPFRSGIPLERTSGYEKFEAPDPAEWCARGYAVINIDARGAGMSEGNIRWWGEQDARDIYDTIDWLSKQSWCNGSVGMVGNSWLATSQLNFAARLKHPALKALAPLEGLTDAYRDLIVRGGMPHNPKFHKRMMTGFAGMNYMEDMPSMYKLRPLFDDYWASKRVHPEKIDLPMYILASYSTGLHSRGSFETFRTAGSAQKWLRVHPYQEWYDLYREDVNEDLQRFFDRYCKFLDNGWERDTPPVRLSLLGFEKSPAKTVVERPEQEYPLARQHYETYHLDVATRTLTTERLDEISRASYEAHSLNDTLDFTLYFAKDTELIGYSKVSIWMSCAEMGDLDVVVQIRKISAKGELLEHLNYPCPVPVEQVPNTNIVKFLGPQGLLRASHIVSKDEENSTDVEIIYKHDKLKAIEPGSMVKLEITLWPIGMVFAKGEGIMLRVAGHDLSYPEVEDVTKVEPDDENVGRHIVYTGGEFDSTLTIPVVHPKE</sequence>
<dbReference type="SUPFAM" id="SSF49785">
    <property type="entry name" value="Galactose-binding domain-like"/>
    <property type="match status" value="1"/>
</dbReference>
<dbReference type="PANTHER" id="PTHR43056:SF10">
    <property type="entry name" value="COCE_NOND FAMILY, PUTATIVE (AFU_ORTHOLOGUE AFUA_7G00600)-RELATED"/>
    <property type="match status" value="1"/>
</dbReference>